<accession>A0A2K8KT72</accession>
<dbReference type="Pfam" id="PF02844">
    <property type="entry name" value="GARS_N"/>
    <property type="match status" value="1"/>
</dbReference>
<dbReference type="InterPro" id="IPR020561">
    <property type="entry name" value="PRibGlycinamid_synth_ATP-grasp"/>
</dbReference>
<keyword evidence="7" id="KW-0479">Metal-binding</keyword>
<dbReference type="Gene3D" id="3.30.470.20">
    <property type="entry name" value="ATP-grasp fold, B domain"/>
    <property type="match status" value="1"/>
</dbReference>
<dbReference type="EMBL" id="CP011797">
    <property type="protein sequence ID" value="ATX77822.1"/>
    <property type="molecule type" value="Genomic_DNA"/>
</dbReference>
<dbReference type="OrthoDB" id="9807240at2"/>
<evidence type="ECO:0000256" key="9">
    <source>
        <dbReference type="ARBA" id="ARBA00022755"/>
    </source>
</evidence>
<evidence type="ECO:0000256" key="14">
    <source>
        <dbReference type="ARBA" id="ARBA00042242"/>
    </source>
</evidence>
<dbReference type="PROSITE" id="PS50975">
    <property type="entry name" value="ATP_GRASP"/>
    <property type="match status" value="1"/>
</dbReference>
<evidence type="ECO:0000256" key="1">
    <source>
        <dbReference type="ARBA" id="ARBA00001936"/>
    </source>
</evidence>
<feature type="domain" description="ATP-grasp" evidence="19">
    <location>
        <begin position="109"/>
        <end position="316"/>
    </location>
</feature>
<evidence type="ECO:0000256" key="15">
    <source>
        <dbReference type="ARBA" id="ARBA00042864"/>
    </source>
</evidence>
<dbReference type="Proteomes" id="UP000229757">
    <property type="component" value="Chromosome"/>
</dbReference>
<dbReference type="FunFam" id="3.30.1490.20:FF:000006">
    <property type="entry name" value="phosphoribosylamine--glycine ligase, chloroplastic-like"/>
    <property type="match status" value="1"/>
</dbReference>
<comment type="cofactor">
    <cofactor evidence="1">
        <name>Mn(2+)</name>
        <dbReference type="ChEBI" id="CHEBI:29035"/>
    </cofactor>
</comment>
<evidence type="ECO:0000256" key="16">
    <source>
        <dbReference type="ARBA" id="ARBA00079592"/>
    </source>
</evidence>
<dbReference type="NCBIfam" id="TIGR00877">
    <property type="entry name" value="purD"/>
    <property type="match status" value="1"/>
</dbReference>
<dbReference type="InterPro" id="IPR037123">
    <property type="entry name" value="PRibGlycinamide_synth_C_sf"/>
</dbReference>
<dbReference type="KEGG" id="rfo:REIFOR_02699"/>
<keyword evidence="11" id="KW-0460">Magnesium</keyword>
<evidence type="ECO:0000256" key="10">
    <source>
        <dbReference type="ARBA" id="ARBA00022840"/>
    </source>
</evidence>
<comment type="catalytic activity">
    <reaction evidence="17">
        <text>5-phospho-beta-D-ribosylamine + glycine + ATP = N(1)-(5-phospho-beta-D-ribosyl)glycinamide + ADP + phosphate + H(+)</text>
        <dbReference type="Rhea" id="RHEA:17453"/>
        <dbReference type="ChEBI" id="CHEBI:15378"/>
        <dbReference type="ChEBI" id="CHEBI:30616"/>
        <dbReference type="ChEBI" id="CHEBI:43474"/>
        <dbReference type="ChEBI" id="CHEBI:57305"/>
        <dbReference type="ChEBI" id="CHEBI:58681"/>
        <dbReference type="ChEBI" id="CHEBI:143788"/>
        <dbReference type="ChEBI" id="CHEBI:456216"/>
        <dbReference type="EC" id="6.3.4.13"/>
    </reaction>
</comment>
<dbReference type="Pfam" id="PF02843">
    <property type="entry name" value="GARS_C"/>
    <property type="match status" value="1"/>
</dbReference>
<organism evidence="20 21">
    <name type="scientific">Reinekea forsetii</name>
    <dbReference type="NCBI Taxonomy" id="1336806"/>
    <lineage>
        <taxon>Bacteria</taxon>
        <taxon>Pseudomonadati</taxon>
        <taxon>Pseudomonadota</taxon>
        <taxon>Gammaproteobacteria</taxon>
        <taxon>Oceanospirillales</taxon>
        <taxon>Saccharospirillaceae</taxon>
        <taxon>Reinekea</taxon>
    </lineage>
</organism>
<dbReference type="UniPathway" id="UPA00074">
    <property type="reaction ID" value="UER00125"/>
</dbReference>
<dbReference type="InterPro" id="IPR011054">
    <property type="entry name" value="Rudment_hybrid_motif"/>
</dbReference>
<dbReference type="EC" id="6.3.4.13" evidence="4 17"/>
<dbReference type="AlphaFoldDB" id="A0A2K8KT72"/>
<dbReference type="GO" id="GO:0006189">
    <property type="term" value="P:'de novo' IMP biosynthetic process"/>
    <property type="evidence" value="ECO:0007669"/>
    <property type="project" value="UniProtKB-UniRule"/>
</dbReference>
<dbReference type="GO" id="GO:0009113">
    <property type="term" value="P:purine nucleobase biosynthetic process"/>
    <property type="evidence" value="ECO:0007669"/>
    <property type="project" value="InterPro"/>
</dbReference>
<proteinExistence type="inferred from homology"/>
<dbReference type="InterPro" id="IPR011761">
    <property type="entry name" value="ATP-grasp"/>
</dbReference>
<keyword evidence="10 18" id="KW-0067">ATP-binding</keyword>
<evidence type="ECO:0000259" key="19">
    <source>
        <dbReference type="PROSITE" id="PS50975"/>
    </source>
</evidence>
<evidence type="ECO:0000313" key="20">
    <source>
        <dbReference type="EMBL" id="ATX77822.1"/>
    </source>
</evidence>
<dbReference type="InterPro" id="IPR016185">
    <property type="entry name" value="PreATP-grasp_dom_sf"/>
</dbReference>
<reference evidence="20 21" key="1">
    <citation type="journal article" date="2017" name="Environ. Microbiol.">
        <title>Genomic and physiological analyses of 'Reinekea forsetii' reveal a versatile opportunistic lifestyle during spring algae blooms.</title>
        <authorList>
            <person name="Avci B."/>
            <person name="Hahnke R.L."/>
            <person name="Chafee M."/>
            <person name="Fischer T."/>
            <person name="Gruber-Vodicka H."/>
            <person name="Tegetmeyer H.E."/>
            <person name="Harder J."/>
            <person name="Fuchs B.M."/>
            <person name="Amann R.I."/>
            <person name="Teeling H."/>
        </authorList>
    </citation>
    <scope>NUCLEOTIDE SEQUENCE [LARGE SCALE GENOMIC DNA]</scope>
    <source>
        <strain evidence="20 21">Hel1_31_D35</strain>
    </source>
</reference>
<dbReference type="Gene3D" id="3.40.50.20">
    <property type="match status" value="1"/>
</dbReference>
<name>A0A2K8KT72_9GAMM</name>
<evidence type="ECO:0000256" key="2">
    <source>
        <dbReference type="ARBA" id="ARBA00001946"/>
    </source>
</evidence>
<dbReference type="PANTHER" id="PTHR43472:SF1">
    <property type="entry name" value="PHOSPHORIBOSYLAMINE--GLYCINE LIGASE, CHLOROPLASTIC"/>
    <property type="match status" value="1"/>
</dbReference>
<dbReference type="InterPro" id="IPR013815">
    <property type="entry name" value="ATP_grasp_subdomain_1"/>
</dbReference>
<evidence type="ECO:0000313" key="21">
    <source>
        <dbReference type="Proteomes" id="UP000229757"/>
    </source>
</evidence>
<evidence type="ECO:0000256" key="17">
    <source>
        <dbReference type="HAMAP-Rule" id="MF_00138"/>
    </source>
</evidence>
<sequence length="428" mass="44774">MNILIIGNGGREHALAWRASQAESAGRTFVAPGNAGTAAEPGIENVALDVLDFAGLADFARANEVELTIVGPEVPLVAGIVDFFEAQGLAVFGPTQAAAQLEGSKAFAKDFLARHQIPTAFYGVFTDESEAIAYIEAKGAPIVIKADGLAAGKGVILAQTNAEAIEAVQDMLSGNKFGAAGARVVVEQFLSGEEASFIVMVDGEDVLVLATSQDHKARDNGDQGPNTGGMGAYSPAPVVSDAIHQRIMAEVIYPTVQGMAAEGNRYRGFLYAGIMVAADGTPYVLEFNCRFGDPETQPIMMRLQSDLGQLCLAAINGQLSEQTALWDERAAVGVVMAAGGYPFAYRQGDPIAGIAAAERAGTKVFQAGTRLDAEQGLVTQGGRVLCVTALGDTVALAQAQAYLGVAEIQWQGAYYRTDIGHKAINRDS</sequence>
<dbReference type="RefSeq" id="WP_100258048.1">
    <property type="nucleotide sequence ID" value="NZ_CP011797.1"/>
</dbReference>
<keyword evidence="12" id="KW-0464">Manganese</keyword>
<keyword evidence="21" id="KW-1185">Reference proteome</keyword>
<dbReference type="SMART" id="SM01209">
    <property type="entry name" value="GARS_A"/>
    <property type="match status" value="1"/>
</dbReference>
<dbReference type="InterPro" id="IPR000115">
    <property type="entry name" value="PRibGlycinamide_synth"/>
</dbReference>
<evidence type="ECO:0000256" key="4">
    <source>
        <dbReference type="ARBA" id="ARBA00013255"/>
    </source>
</evidence>
<gene>
    <name evidence="17" type="primary">purD</name>
    <name evidence="20" type="ORF">REIFOR_02699</name>
</gene>
<evidence type="ECO:0000256" key="13">
    <source>
        <dbReference type="ARBA" id="ARBA00038345"/>
    </source>
</evidence>
<dbReference type="GO" id="GO:0004637">
    <property type="term" value="F:phosphoribosylamine-glycine ligase activity"/>
    <property type="evidence" value="ECO:0007669"/>
    <property type="project" value="UniProtKB-UniRule"/>
</dbReference>
<dbReference type="Gene3D" id="3.30.1490.20">
    <property type="entry name" value="ATP-grasp fold, A domain"/>
    <property type="match status" value="1"/>
</dbReference>
<evidence type="ECO:0000256" key="8">
    <source>
        <dbReference type="ARBA" id="ARBA00022741"/>
    </source>
</evidence>
<dbReference type="PROSITE" id="PS00184">
    <property type="entry name" value="GARS"/>
    <property type="match status" value="1"/>
</dbReference>
<dbReference type="Pfam" id="PF01071">
    <property type="entry name" value="GARS_A"/>
    <property type="match status" value="1"/>
</dbReference>
<dbReference type="FunFam" id="3.40.50.20:FF:000006">
    <property type="entry name" value="Phosphoribosylamine--glycine ligase, chloroplastic"/>
    <property type="match status" value="1"/>
</dbReference>
<evidence type="ECO:0000256" key="5">
    <source>
        <dbReference type="ARBA" id="ARBA00020605"/>
    </source>
</evidence>
<dbReference type="SUPFAM" id="SSF52440">
    <property type="entry name" value="PreATP-grasp domain"/>
    <property type="match status" value="1"/>
</dbReference>
<dbReference type="GO" id="GO:0046872">
    <property type="term" value="F:metal ion binding"/>
    <property type="evidence" value="ECO:0007669"/>
    <property type="project" value="UniProtKB-KW"/>
</dbReference>
<dbReference type="FunFam" id="3.90.600.10:FF:000001">
    <property type="entry name" value="Trifunctional purine biosynthetic protein adenosine-3"/>
    <property type="match status" value="1"/>
</dbReference>
<dbReference type="SUPFAM" id="SSF56059">
    <property type="entry name" value="Glutathione synthetase ATP-binding domain-like"/>
    <property type="match status" value="1"/>
</dbReference>
<dbReference type="InterPro" id="IPR020560">
    <property type="entry name" value="PRibGlycinamide_synth_C-dom"/>
</dbReference>
<evidence type="ECO:0000256" key="11">
    <source>
        <dbReference type="ARBA" id="ARBA00022842"/>
    </source>
</evidence>
<dbReference type="Gene3D" id="3.90.600.10">
    <property type="entry name" value="Phosphoribosylglycinamide synthetase, C-terminal domain"/>
    <property type="match status" value="1"/>
</dbReference>
<comment type="similarity">
    <text evidence="13 17">Belongs to the GARS family.</text>
</comment>
<keyword evidence="6 17" id="KW-0436">Ligase</keyword>
<dbReference type="PANTHER" id="PTHR43472">
    <property type="entry name" value="PHOSPHORIBOSYLAMINE--GLYCINE LIGASE"/>
    <property type="match status" value="1"/>
</dbReference>
<dbReference type="GO" id="GO:0005524">
    <property type="term" value="F:ATP binding"/>
    <property type="evidence" value="ECO:0007669"/>
    <property type="project" value="UniProtKB-UniRule"/>
</dbReference>
<keyword evidence="8 18" id="KW-0547">Nucleotide-binding</keyword>
<dbReference type="SUPFAM" id="SSF51246">
    <property type="entry name" value="Rudiment single hybrid motif"/>
    <property type="match status" value="1"/>
</dbReference>
<dbReference type="HAMAP" id="MF_00138">
    <property type="entry name" value="GARS"/>
    <property type="match status" value="1"/>
</dbReference>
<evidence type="ECO:0000256" key="3">
    <source>
        <dbReference type="ARBA" id="ARBA00005174"/>
    </source>
</evidence>
<comment type="pathway">
    <text evidence="3 17">Purine metabolism; IMP biosynthesis via de novo pathway; N(1)-(5-phospho-D-ribosyl)glycinamide from 5-phospho-alpha-D-ribose 1-diphosphate: step 2/2.</text>
</comment>
<evidence type="ECO:0000256" key="12">
    <source>
        <dbReference type="ARBA" id="ARBA00023211"/>
    </source>
</evidence>
<protein>
    <recommendedName>
        <fullName evidence="5 17">Phosphoribosylamine--glycine ligase</fullName>
        <ecNumber evidence="4 17">6.3.4.13</ecNumber>
    </recommendedName>
    <alternativeName>
        <fullName evidence="16 17">GARS</fullName>
    </alternativeName>
    <alternativeName>
        <fullName evidence="14 17">Glycinamide ribonucleotide synthetase</fullName>
    </alternativeName>
    <alternativeName>
        <fullName evidence="15 17">Phosphoribosylglycinamide synthetase</fullName>
    </alternativeName>
</protein>
<comment type="cofactor">
    <cofactor evidence="2">
        <name>Mg(2+)</name>
        <dbReference type="ChEBI" id="CHEBI:18420"/>
    </cofactor>
</comment>
<dbReference type="FunFam" id="3.30.470.20:FF:000031">
    <property type="entry name" value="Phosphoribosylamine--glycine ligase"/>
    <property type="match status" value="1"/>
</dbReference>
<keyword evidence="9 17" id="KW-0658">Purine biosynthesis</keyword>
<evidence type="ECO:0000256" key="18">
    <source>
        <dbReference type="PROSITE-ProRule" id="PRU00409"/>
    </source>
</evidence>
<dbReference type="InterPro" id="IPR020562">
    <property type="entry name" value="PRibGlycinamide_synth_N"/>
</dbReference>
<dbReference type="InterPro" id="IPR020559">
    <property type="entry name" value="PRibGlycinamide_synth_CS"/>
</dbReference>
<evidence type="ECO:0000256" key="7">
    <source>
        <dbReference type="ARBA" id="ARBA00022723"/>
    </source>
</evidence>
<evidence type="ECO:0000256" key="6">
    <source>
        <dbReference type="ARBA" id="ARBA00022598"/>
    </source>
</evidence>
<dbReference type="SMART" id="SM01210">
    <property type="entry name" value="GARS_C"/>
    <property type="match status" value="1"/>
</dbReference>